<gene>
    <name evidence="2" type="ORF">GETHPA_02630</name>
</gene>
<name>A0ABQ5Q2T0_9BACT</name>
<evidence type="ECO:0000259" key="1">
    <source>
        <dbReference type="Pfam" id="PF01370"/>
    </source>
</evidence>
<comment type="caution">
    <text evidence="2">The sequence shown here is derived from an EMBL/GenBank/DDBJ whole genome shotgun (WGS) entry which is preliminary data.</text>
</comment>
<dbReference type="PANTHER" id="PTHR43245">
    <property type="entry name" value="BIFUNCTIONAL POLYMYXIN RESISTANCE PROTEIN ARNA"/>
    <property type="match status" value="1"/>
</dbReference>
<feature type="domain" description="NAD-dependent epimerase/dehydratase" evidence="1">
    <location>
        <begin position="171"/>
        <end position="282"/>
    </location>
</feature>
<dbReference type="RefSeq" id="WP_285722314.1">
    <property type="nucleotide sequence ID" value="NZ_BSDD01000001.1"/>
</dbReference>
<dbReference type="Gene3D" id="3.40.50.720">
    <property type="entry name" value="NAD(P)-binding Rossmann-like Domain"/>
    <property type="match status" value="1"/>
</dbReference>
<dbReference type="InterPro" id="IPR050177">
    <property type="entry name" value="Lipid_A_modif_metabolic_enz"/>
</dbReference>
<dbReference type="InterPro" id="IPR036291">
    <property type="entry name" value="NAD(P)-bd_dom_sf"/>
</dbReference>
<proteinExistence type="predicted"/>
<organism evidence="2 3">
    <name type="scientific">Geothrix rubra</name>
    <dbReference type="NCBI Taxonomy" id="2927977"/>
    <lineage>
        <taxon>Bacteria</taxon>
        <taxon>Pseudomonadati</taxon>
        <taxon>Acidobacteriota</taxon>
        <taxon>Holophagae</taxon>
        <taxon>Holophagales</taxon>
        <taxon>Holophagaceae</taxon>
        <taxon>Geothrix</taxon>
    </lineage>
</organism>
<dbReference type="PANTHER" id="PTHR43245:SF13">
    <property type="entry name" value="UDP-D-APIOSE_UDP-D-XYLOSE SYNTHASE 2"/>
    <property type="match status" value="1"/>
</dbReference>
<dbReference type="EMBL" id="BSDD01000001">
    <property type="protein sequence ID" value="GLH68730.1"/>
    <property type="molecule type" value="Genomic_DNA"/>
</dbReference>
<evidence type="ECO:0000313" key="3">
    <source>
        <dbReference type="Proteomes" id="UP001165089"/>
    </source>
</evidence>
<dbReference type="Pfam" id="PF01370">
    <property type="entry name" value="Epimerase"/>
    <property type="match status" value="2"/>
</dbReference>
<protein>
    <submittedName>
        <fullName evidence="2">Nucleoside-diphosphate-sugar epimerase</fullName>
    </submittedName>
</protein>
<evidence type="ECO:0000313" key="2">
    <source>
        <dbReference type="EMBL" id="GLH68730.1"/>
    </source>
</evidence>
<dbReference type="InterPro" id="IPR001509">
    <property type="entry name" value="Epimerase_deHydtase"/>
</dbReference>
<accession>A0ABQ5Q2T0</accession>
<keyword evidence="3" id="KW-1185">Reference proteome</keyword>
<dbReference type="Proteomes" id="UP001165089">
    <property type="component" value="Unassembled WGS sequence"/>
</dbReference>
<sequence length="375" mass="40778">MRALITGGAGFIGTHLSRRLLAEGLEVAVLDAFTPQVHGDNRDLAPDLRGAVRLVRGDIRDEAALRRALAGVEAVVHLAAETGTGQSMYEVARYSEVNLQGTAQLMDLLVNDPDRRVRHLVVASSRAVYGEGRYRCPLDGVVFPPARSRVALALGRFEPACPVCGLPLDRLPTTEDTPPAPTSFYGLTKLVQEKMGLLFGGTLGISTHALRYQNVFGPGQSLQNPYTGILAIFSGLARSGETLRIFEDGLESRDFVHVRDVVEATWRALNTEAPEPVALNVGSGVATTVAEVAEGIVRHLGSRSRIQVTGEFRIGDIRHNTADLTRVREQLGFTPTTAFQEDLEAFLDWAAEERPATGGYARSLEELRSRRLMNV</sequence>
<feature type="domain" description="NAD-dependent epimerase/dehydratase" evidence="1">
    <location>
        <begin position="3"/>
        <end position="134"/>
    </location>
</feature>
<reference evidence="2 3" key="1">
    <citation type="journal article" date="2023" name="Antonie Van Leeuwenhoek">
        <title>Mesoterricola silvestris gen. nov., sp. nov., Mesoterricola sediminis sp. nov., Geothrix oryzae sp. nov., Geothrix edaphica sp. nov., Geothrix rubra sp. nov., and Geothrix limicola sp. nov., six novel members of Acidobacteriota isolated from soils.</title>
        <authorList>
            <person name="Itoh H."/>
            <person name="Sugisawa Y."/>
            <person name="Mise K."/>
            <person name="Xu Z."/>
            <person name="Kuniyasu M."/>
            <person name="Ushijima N."/>
            <person name="Kawano K."/>
            <person name="Kobayashi E."/>
            <person name="Shiratori Y."/>
            <person name="Masuda Y."/>
            <person name="Senoo K."/>
        </authorList>
    </citation>
    <scope>NUCLEOTIDE SEQUENCE [LARGE SCALE GENOMIC DNA]</scope>
    <source>
        <strain evidence="2 3">Red803</strain>
    </source>
</reference>
<dbReference type="SUPFAM" id="SSF51735">
    <property type="entry name" value="NAD(P)-binding Rossmann-fold domains"/>
    <property type="match status" value="1"/>
</dbReference>